<reference evidence="2" key="1">
    <citation type="submission" date="2020-10" db="EMBL/GenBank/DDBJ databases">
        <title>Chromosome-scale genome assembly of the Allis shad, Alosa alosa.</title>
        <authorList>
            <person name="Margot Z."/>
            <person name="Christophe K."/>
            <person name="Cabau C."/>
            <person name="Louis A."/>
            <person name="Berthelot C."/>
            <person name="Parey E."/>
            <person name="Roest Crollius H."/>
            <person name="Montfort J."/>
            <person name="Robinson-Rechavi M."/>
            <person name="Bucao C."/>
            <person name="Bouchez O."/>
            <person name="Gislard M."/>
            <person name="Lluch J."/>
            <person name="Milhes M."/>
            <person name="Lampietro C."/>
            <person name="Lopez Roques C."/>
            <person name="Donnadieu C."/>
            <person name="Braasch I."/>
            <person name="Desvignes T."/>
            <person name="Postlethwait J."/>
            <person name="Bobe J."/>
            <person name="Guiguen Y."/>
        </authorList>
    </citation>
    <scope>NUCLEOTIDE SEQUENCE</scope>
    <source>
        <strain evidence="2">M-15738</strain>
        <tissue evidence="2">Blood</tissue>
    </source>
</reference>
<proteinExistence type="predicted"/>
<sequence length="202" mass="21975">MGTNHLDNFVSDGPTTVKIAGDPPVSSDMQGEAGQHAESFPSDSGDFIPRNKSYLQDYAVTPSSMDSCSTDSETITAAQHLVNECLDSAVEERPTCKLDIYEVMARAGGREEWDMDLGSLDFDTTSITSDTVMSKEMAEALRLSVEPNRSQTSGRPAVVQHFLAACQRLRGLFRECSCVRVSSAGRQPERPRTDRFAVSSGV</sequence>
<gene>
    <name evidence="2" type="ORF">AALO_G00172840</name>
</gene>
<evidence type="ECO:0000256" key="1">
    <source>
        <dbReference type="SAM" id="MobiDB-lite"/>
    </source>
</evidence>
<dbReference type="AlphaFoldDB" id="A0AAV6GDG4"/>
<comment type="caution">
    <text evidence="2">The sequence shown here is derived from an EMBL/GenBank/DDBJ whole genome shotgun (WGS) entry which is preliminary data.</text>
</comment>
<keyword evidence="3" id="KW-1185">Reference proteome</keyword>
<feature type="region of interest" description="Disordered" evidence="1">
    <location>
        <begin position="1"/>
        <end position="46"/>
    </location>
</feature>
<dbReference type="Proteomes" id="UP000823561">
    <property type="component" value="Chromosome 13"/>
</dbReference>
<dbReference type="EMBL" id="JADWDJ010000013">
    <property type="protein sequence ID" value="KAG5270836.1"/>
    <property type="molecule type" value="Genomic_DNA"/>
</dbReference>
<evidence type="ECO:0000313" key="3">
    <source>
        <dbReference type="Proteomes" id="UP000823561"/>
    </source>
</evidence>
<accession>A0AAV6GDG4</accession>
<protein>
    <submittedName>
        <fullName evidence="2">Uncharacterized protein</fullName>
    </submittedName>
</protein>
<name>A0AAV6GDG4_9TELE</name>
<organism evidence="2 3">
    <name type="scientific">Alosa alosa</name>
    <name type="common">allis shad</name>
    <dbReference type="NCBI Taxonomy" id="278164"/>
    <lineage>
        <taxon>Eukaryota</taxon>
        <taxon>Metazoa</taxon>
        <taxon>Chordata</taxon>
        <taxon>Craniata</taxon>
        <taxon>Vertebrata</taxon>
        <taxon>Euteleostomi</taxon>
        <taxon>Actinopterygii</taxon>
        <taxon>Neopterygii</taxon>
        <taxon>Teleostei</taxon>
        <taxon>Clupei</taxon>
        <taxon>Clupeiformes</taxon>
        <taxon>Clupeoidei</taxon>
        <taxon>Clupeidae</taxon>
        <taxon>Alosa</taxon>
    </lineage>
</organism>
<evidence type="ECO:0000313" key="2">
    <source>
        <dbReference type="EMBL" id="KAG5270836.1"/>
    </source>
</evidence>